<keyword evidence="3" id="KW-0547">Nucleotide-binding</keyword>
<sequence>MLLRETVRQSAGPGTLILLLSCASAGAGLALPAALGRALDLVLAGRQAEAGPWITLCVALTVLAVLIGAYESAVTATATARSAAWIRRRVLGHVLDAGTQQACSEGELVARLTGNAVQAATVPVSIAGTLAAVVTPVGGLVALALTDWLTALVVLAGMPLFALLLKVFVRGSGASSAGYLHTQGEIAGRLLEAVRGARTIAAAGHPERDAERILAPLPELSRQGHRMWEVLGRSTAQAAVLLPLLQLAVLAVAGLRVAHGDLSVGGLLAAWRYAALATGTGALVGMVNTLTRGRTATARLQDVLAAPATAYGRGELPAGNGELSLRGVVHGPLRGVDLTVPGGAVVAVVGHSGSGKSALAAVAGRLADPESGTVALDGVPLPSLTRAELRRAVGYAFARPVLLGGTVGGTIAYGAHDPGKAKVHAAARAACADDFIRTMPDGYATPCASAPLSGGEAQRLGLARAFAHPGRLLILDDATSSLDSATELKVSQALLHGTGTHLIIALRASTAARADLVVWLEEGRVRAVAPHRELYQLADYRAVFGEVDASC</sequence>
<dbReference type="InterPro" id="IPR027417">
    <property type="entry name" value="P-loop_NTPase"/>
</dbReference>
<keyword evidence="5 7" id="KW-1133">Transmembrane helix</keyword>
<feature type="transmembrane region" description="Helical" evidence="7">
    <location>
        <begin position="52"/>
        <end position="79"/>
    </location>
</feature>
<dbReference type="Pfam" id="PF00005">
    <property type="entry name" value="ABC_tran"/>
    <property type="match status" value="1"/>
</dbReference>
<dbReference type="Pfam" id="PF00664">
    <property type="entry name" value="ABC_membrane"/>
    <property type="match status" value="1"/>
</dbReference>
<feature type="transmembrane region" description="Helical" evidence="7">
    <location>
        <begin position="148"/>
        <end position="169"/>
    </location>
</feature>
<dbReference type="PANTHER" id="PTHR43394">
    <property type="entry name" value="ATP-DEPENDENT PERMEASE MDL1, MITOCHONDRIAL"/>
    <property type="match status" value="1"/>
</dbReference>
<dbReference type="GO" id="GO:0005886">
    <property type="term" value="C:plasma membrane"/>
    <property type="evidence" value="ECO:0007669"/>
    <property type="project" value="UniProtKB-SubCell"/>
</dbReference>
<accession>A0AAU2V9Z6</accession>
<dbReference type="InterPro" id="IPR039421">
    <property type="entry name" value="Type_1_exporter"/>
</dbReference>
<comment type="subcellular location">
    <subcellularLocation>
        <location evidence="1">Cell membrane</location>
        <topology evidence="1">Multi-pass membrane protein</topology>
    </subcellularLocation>
</comment>
<feature type="transmembrane region" description="Helical" evidence="7">
    <location>
        <begin position="120"/>
        <end position="142"/>
    </location>
</feature>
<dbReference type="PROSITE" id="PS00211">
    <property type="entry name" value="ABC_TRANSPORTER_1"/>
    <property type="match status" value="1"/>
</dbReference>
<evidence type="ECO:0000256" key="6">
    <source>
        <dbReference type="ARBA" id="ARBA00023136"/>
    </source>
</evidence>
<organism evidence="10">
    <name type="scientific">Streptomyces sp. NBC_00003</name>
    <dbReference type="NCBI Taxonomy" id="2903608"/>
    <lineage>
        <taxon>Bacteria</taxon>
        <taxon>Bacillati</taxon>
        <taxon>Actinomycetota</taxon>
        <taxon>Actinomycetes</taxon>
        <taxon>Kitasatosporales</taxon>
        <taxon>Streptomycetaceae</taxon>
        <taxon>Streptomyces</taxon>
    </lineage>
</organism>
<dbReference type="PANTHER" id="PTHR43394:SF1">
    <property type="entry name" value="ATP-BINDING CASSETTE SUB-FAMILY B MEMBER 10, MITOCHONDRIAL"/>
    <property type="match status" value="1"/>
</dbReference>
<feature type="transmembrane region" description="Helical" evidence="7">
    <location>
        <begin position="270"/>
        <end position="290"/>
    </location>
</feature>
<keyword evidence="6 7" id="KW-0472">Membrane</keyword>
<dbReference type="PROSITE" id="PS50893">
    <property type="entry name" value="ABC_TRANSPORTER_2"/>
    <property type="match status" value="1"/>
</dbReference>
<protein>
    <submittedName>
        <fullName evidence="10">ABC transporter ATP-binding protein/permease</fullName>
    </submittedName>
</protein>
<evidence type="ECO:0000256" key="5">
    <source>
        <dbReference type="ARBA" id="ARBA00022989"/>
    </source>
</evidence>
<proteinExistence type="predicted"/>
<dbReference type="GO" id="GO:0016887">
    <property type="term" value="F:ATP hydrolysis activity"/>
    <property type="evidence" value="ECO:0007669"/>
    <property type="project" value="InterPro"/>
</dbReference>
<dbReference type="InterPro" id="IPR017871">
    <property type="entry name" value="ABC_transporter-like_CS"/>
</dbReference>
<gene>
    <name evidence="10" type="ORF">OG549_28735</name>
</gene>
<keyword evidence="4 10" id="KW-0067">ATP-binding</keyword>
<keyword evidence="2 7" id="KW-0812">Transmembrane</keyword>
<reference evidence="10" key="1">
    <citation type="submission" date="2022-10" db="EMBL/GenBank/DDBJ databases">
        <title>The complete genomes of actinobacterial strains from the NBC collection.</title>
        <authorList>
            <person name="Joergensen T.S."/>
            <person name="Alvarez Arevalo M."/>
            <person name="Sterndorff E.B."/>
            <person name="Faurdal D."/>
            <person name="Vuksanovic O."/>
            <person name="Mourched A.-S."/>
            <person name="Charusanti P."/>
            <person name="Shaw S."/>
            <person name="Blin K."/>
            <person name="Weber T."/>
        </authorList>
    </citation>
    <scope>NUCLEOTIDE SEQUENCE</scope>
    <source>
        <strain evidence="10">NBC_00003</strain>
    </source>
</reference>
<evidence type="ECO:0000256" key="7">
    <source>
        <dbReference type="SAM" id="Phobius"/>
    </source>
</evidence>
<dbReference type="InterPro" id="IPR003439">
    <property type="entry name" value="ABC_transporter-like_ATP-bd"/>
</dbReference>
<dbReference type="Gene3D" id="1.20.1560.10">
    <property type="entry name" value="ABC transporter type 1, transmembrane domain"/>
    <property type="match status" value="1"/>
</dbReference>
<feature type="domain" description="ABC transmembrane type-1" evidence="9">
    <location>
        <begin position="16"/>
        <end position="292"/>
    </location>
</feature>
<dbReference type="SUPFAM" id="SSF52540">
    <property type="entry name" value="P-loop containing nucleoside triphosphate hydrolases"/>
    <property type="match status" value="1"/>
</dbReference>
<name>A0AAU2V9Z6_9ACTN</name>
<evidence type="ECO:0000256" key="2">
    <source>
        <dbReference type="ARBA" id="ARBA00022692"/>
    </source>
</evidence>
<dbReference type="InterPro" id="IPR003593">
    <property type="entry name" value="AAA+_ATPase"/>
</dbReference>
<feature type="transmembrane region" description="Helical" evidence="7">
    <location>
        <begin position="236"/>
        <end position="258"/>
    </location>
</feature>
<evidence type="ECO:0000256" key="3">
    <source>
        <dbReference type="ARBA" id="ARBA00022741"/>
    </source>
</evidence>
<dbReference type="SUPFAM" id="SSF90123">
    <property type="entry name" value="ABC transporter transmembrane region"/>
    <property type="match status" value="1"/>
</dbReference>
<dbReference type="PROSITE" id="PS51257">
    <property type="entry name" value="PROKAR_LIPOPROTEIN"/>
    <property type="match status" value="1"/>
</dbReference>
<feature type="domain" description="ABC transporter" evidence="8">
    <location>
        <begin position="298"/>
        <end position="547"/>
    </location>
</feature>
<dbReference type="AlphaFoldDB" id="A0AAU2V9Z6"/>
<dbReference type="GO" id="GO:0005524">
    <property type="term" value="F:ATP binding"/>
    <property type="evidence" value="ECO:0007669"/>
    <property type="project" value="UniProtKB-KW"/>
</dbReference>
<dbReference type="GO" id="GO:0015421">
    <property type="term" value="F:ABC-type oligopeptide transporter activity"/>
    <property type="evidence" value="ECO:0007669"/>
    <property type="project" value="TreeGrafter"/>
</dbReference>
<dbReference type="Gene3D" id="3.40.50.300">
    <property type="entry name" value="P-loop containing nucleotide triphosphate hydrolases"/>
    <property type="match status" value="1"/>
</dbReference>
<evidence type="ECO:0000259" key="8">
    <source>
        <dbReference type="PROSITE" id="PS50893"/>
    </source>
</evidence>
<dbReference type="PROSITE" id="PS50929">
    <property type="entry name" value="ABC_TM1F"/>
    <property type="match status" value="1"/>
</dbReference>
<dbReference type="InterPro" id="IPR036640">
    <property type="entry name" value="ABC1_TM_sf"/>
</dbReference>
<evidence type="ECO:0000256" key="4">
    <source>
        <dbReference type="ARBA" id="ARBA00022840"/>
    </source>
</evidence>
<evidence type="ECO:0000256" key="1">
    <source>
        <dbReference type="ARBA" id="ARBA00004651"/>
    </source>
</evidence>
<evidence type="ECO:0000313" key="10">
    <source>
        <dbReference type="EMBL" id="WTW64307.1"/>
    </source>
</evidence>
<dbReference type="InterPro" id="IPR011527">
    <property type="entry name" value="ABC1_TM_dom"/>
</dbReference>
<dbReference type="SMART" id="SM00382">
    <property type="entry name" value="AAA"/>
    <property type="match status" value="1"/>
</dbReference>
<dbReference type="EMBL" id="CP108318">
    <property type="protein sequence ID" value="WTW64307.1"/>
    <property type="molecule type" value="Genomic_DNA"/>
</dbReference>
<evidence type="ECO:0000259" key="9">
    <source>
        <dbReference type="PROSITE" id="PS50929"/>
    </source>
</evidence>